<name>A0AAW1VHM7_9CUCU</name>
<dbReference type="AlphaFoldDB" id="A0AAW1VHM7"/>
<keyword evidence="2" id="KW-1185">Reference proteome</keyword>
<comment type="caution">
    <text evidence="1">The sequence shown here is derived from an EMBL/GenBank/DDBJ whole genome shotgun (WGS) entry which is preliminary data.</text>
</comment>
<sequence length="104" mass="11886">MAPITADNFCSPFYATVWQLLKRIPAKNLTLAGCLPNKGNHLRSWGFCVNQCKLFPGNGNFPVERELLQRVRKADSKEMHESECQELAMAKNLGRFDEDDEKQK</sequence>
<reference evidence="1 2" key="1">
    <citation type="submission" date="2023-03" db="EMBL/GenBank/DDBJ databases">
        <title>Genome insight into feeding habits of ladybird beetles.</title>
        <authorList>
            <person name="Li H.-S."/>
            <person name="Huang Y.-H."/>
            <person name="Pang H."/>
        </authorList>
    </citation>
    <scope>NUCLEOTIDE SEQUENCE [LARGE SCALE GENOMIC DNA]</scope>
    <source>
        <strain evidence="1">SYSU_2023b</strain>
        <tissue evidence="1">Whole body</tissue>
    </source>
</reference>
<accession>A0AAW1VHM7</accession>
<dbReference type="Proteomes" id="UP001431783">
    <property type="component" value="Unassembled WGS sequence"/>
</dbReference>
<evidence type="ECO:0000313" key="2">
    <source>
        <dbReference type="Proteomes" id="UP001431783"/>
    </source>
</evidence>
<dbReference type="EMBL" id="JARQZJ010000142">
    <property type="protein sequence ID" value="KAK9892956.1"/>
    <property type="molecule type" value="Genomic_DNA"/>
</dbReference>
<gene>
    <name evidence="1" type="ORF">WA026_023013</name>
</gene>
<protein>
    <submittedName>
        <fullName evidence="1">Uncharacterized protein</fullName>
    </submittedName>
</protein>
<organism evidence="1 2">
    <name type="scientific">Henosepilachna vigintioctopunctata</name>
    <dbReference type="NCBI Taxonomy" id="420089"/>
    <lineage>
        <taxon>Eukaryota</taxon>
        <taxon>Metazoa</taxon>
        <taxon>Ecdysozoa</taxon>
        <taxon>Arthropoda</taxon>
        <taxon>Hexapoda</taxon>
        <taxon>Insecta</taxon>
        <taxon>Pterygota</taxon>
        <taxon>Neoptera</taxon>
        <taxon>Endopterygota</taxon>
        <taxon>Coleoptera</taxon>
        <taxon>Polyphaga</taxon>
        <taxon>Cucujiformia</taxon>
        <taxon>Coccinelloidea</taxon>
        <taxon>Coccinellidae</taxon>
        <taxon>Epilachninae</taxon>
        <taxon>Epilachnini</taxon>
        <taxon>Henosepilachna</taxon>
    </lineage>
</organism>
<proteinExistence type="predicted"/>
<evidence type="ECO:0000313" key="1">
    <source>
        <dbReference type="EMBL" id="KAK9892956.1"/>
    </source>
</evidence>